<keyword evidence="11" id="KW-0131">Cell cycle</keyword>
<evidence type="ECO:0000256" key="5">
    <source>
        <dbReference type="ARBA" id="ARBA00022618"/>
    </source>
</evidence>
<dbReference type="Pfam" id="PF00307">
    <property type="entry name" value="CH"/>
    <property type="match status" value="1"/>
</dbReference>
<evidence type="ECO:0000256" key="2">
    <source>
        <dbReference type="ARBA" id="ARBA00004496"/>
    </source>
</evidence>
<dbReference type="InterPro" id="IPR031549">
    <property type="entry name" value="ASH"/>
</dbReference>
<dbReference type="SUPFAM" id="SSF52540">
    <property type="entry name" value="P-loop containing nucleoside triphosphate hydrolases"/>
    <property type="match status" value="14"/>
</dbReference>
<dbReference type="Pfam" id="PF15780">
    <property type="entry name" value="ASH"/>
    <property type="match status" value="1"/>
</dbReference>
<dbReference type="SUPFAM" id="SSF48371">
    <property type="entry name" value="ARM repeat"/>
    <property type="match status" value="1"/>
</dbReference>
<dbReference type="Proteomes" id="UP000694941">
    <property type="component" value="Unplaced"/>
</dbReference>
<protein>
    <submittedName>
        <fullName evidence="15">Abnormal spindle-like microcephaly-associated protein homolog</fullName>
    </submittedName>
</protein>
<keyword evidence="8" id="KW-0112">Calmodulin-binding</keyword>
<dbReference type="PROSITE" id="PS50021">
    <property type="entry name" value="CH"/>
    <property type="match status" value="2"/>
</dbReference>
<reference evidence="15" key="1">
    <citation type="submission" date="2025-08" db="UniProtKB">
        <authorList>
            <consortium name="RefSeq"/>
        </authorList>
    </citation>
    <scope>IDENTIFICATION</scope>
    <source>
        <tissue evidence="15">Muscle</tissue>
    </source>
</reference>
<name>A0ABM1BUP9_LIMPO</name>
<gene>
    <name evidence="15" type="primary">LOC106472910</name>
</gene>
<dbReference type="SMART" id="SM00033">
    <property type="entry name" value="CH"/>
    <property type="match status" value="2"/>
</dbReference>
<evidence type="ECO:0000256" key="6">
    <source>
        <dbReference type="ARBA" id="ARBA00022737"/>
    </source>
</evidence>
<feature type="domain" description="Calponin-homology (CH)" evidence="13">
    <location>
        <begin position="878"/>
        <end position="1010"/>
    </location>
</feature>
<dbReference type="RefSeq" id="XP_013789036.1">
    <property type="nucleotide sequence ID" value="XM_013933582.2"/>
</dbReference>
<dbReference type="PANTHER" id="PTHR22706">
    <property type="entry name" value="ASSEMBLY FACTOR FOR SPINDLE MICROTUBULES"/>
    <property type="match status" value="1"/>
</dbReference>
<dbReference type="Gene3D" id="1.10.418.10">
    <property type="entry name" value="Calponin-like domain"/>
    <property type="match status" value="2"/>
</dbReference>
<evidence type="ECO:0000256" key="4">
    <source>
        <dbReference type="ARBA" id="ARBA00022553"/>
    </source>
</evidence>
<keyword evidence="6" id="KW-0677">Repeat</keyword>
<evidence type="ECO:0000256" key="1">
    <source>
        <dbReference type="ARBA" id="ARBA00004123"/>
    </source>
</evidence>
<evidence type="ECO:0000256" key="3">
    <source>
        <dbReference type="ARBA" id="ARBA00022490"/>
    </source>
</evidence>
<dbReference type="InterPro" id="IPR000048">
    <property type="entry name" value="IQ_motif_EF-hand-BS"/>
</dbReference>
<dbReference type="InterPro" id="IPR036872">
    <property type="entry name" value="CH_dom_sf"/>
</dbReference>
<dbReference type="InterPro" id="IPR051185">
    <property type="entry name" value="ASPM"/>
</dbReference>
<keyword evidence="10" id="KW-0539">Nucleus</keyword>
<keyword evidence="5" id="KW-0132">Cell division</keyword>
<sequence>MDQAFQVLPKGFVVMDPPPLKKASPVKSLRPARSTWFTIKPPTPPTAQKDSTEEDEIPVLTLAHFAPSPRICFDEVNVGAEKVRRLVLKNPTENLQEVVTEKFPTSKGFSLDSEVFFVESGKEVETRITWIPREKGSVREVVIFKTSSGHKVQAIFLGTAVVPQPKKKVKEPELTCSEELNDENVESPAKIRAMDPVARRFAEKDVEFPLPGTPLRRQTYLLDSPGYASPRQVLKDLSPNQNLGPKMQVKDISDQGSDYFCRIKSNNACGLSNIDVHKMRNGIRNKIAMRKGKTLDLRRATFVKQRHHSLQDSLNQSPSSGEDSPLFDDSLNTPPSPFTKSGLEDEKRKATVPSVELKSSYREIKESSGIFFQGIKSQCGVAEPEPTQECSAIEPALNKDQSGSAVIVSPSIPEEDAGHKCYKLSMVLEEISSQSFNAQSLHQLNTLQVNNPATNSSLEERRISSETVIISCSESVPSPNLPVVKGPSFTEQNVNSNTSMLSKSTETESFNSSDQLRINSETVILTEPALSPRVLPHCNRLSTSDLKGQLESETCLKEEKSDHSTKPALTPFFAESQITELSDSVSDFSFLKSELPLNLKRCRNQKSRMNVSIATQKMKGIPQSQLSLIKPRRTEIVHHPNPFAAKNTYYDERWKEKQELCFTRWLNFVLTPPEGLSSSEQVVKVDAAKLWVESVRDTTLVRAPTKEDMSLKAYTAVRQLNRLRRAACLLYQSSPVILVISRLEVEIETGRLIIRKDKALHADVGIKQNILDMLLCYNPLWLRIGLETVYGEIINVQSNADVVGLSRFVVHRLLSNPDIAAKYAHPKVPHLYKPGYEEELKKFTLKKFLLLVYFLDQAKLTRLIDHDPCLFCKNAPFKSSRDLLISFSRDYLSGEGDVTRHLRHLGYTVSHHQRALEEFDFAVTNLAVDLRCGLRLVRVLELLLQQWTLSNQVRVPAISRLQKIYNVGLGLQALTDSGMILDESITSRDIIDGNREKTLLLLWQIIFKTQVECLIKKEKMREEILYHQKSLSTRNQLALARLQNPSKVTEKIAQTKDDDENVFNMENESLDFLLKWCQAVCTQYNIPVENFTVSFSDGRALCYLIHHYHPNVLQEKDIRQETSQSILQVQEGQDSTTLEDSFDENWTFSMGAGGTMSHKMEKLLANERENLKLAFDKMQELGGIPILTKPTDMSNTIPDEKVVITLVTYLSARLIDLSEEIRAARILQLAWKRRQIRQEEAKRKAKIKAATVIQRAVRKFLHRQQLTKRNRAATIIQCAFKCFVARKQLQSLQLEKLYQHQQLMAVIIQAAYRGFRTRKEMKSRSVAAVTLQKYVRCWKARKSYLKLKLAVKTIQSQYHAHLIGCAQRKEYLCMRSSVITIQALVRGWLTRKRLERQQRAAVVIQAVVKGWLARMKYHQIRAAVCRLQSVIRARLQGQQCRMAYLRTRHAAIDIQRWYKTKKIRQSFVVKRKATVILQAHVRSYLMKTSFKKQKTAAICLQKWWRDTKTGQKVRQDFLALRKSVVILQSHIRSYLLQKKYLTQKLAVIKLQSYFRMLMARKSFIRVRHAAVVLQQHIKATVARNKDRLKFLILRKLVVKVQAQVRMKKARKEFLAYRQAAVVLQARMKGFIARRQYLLIKNSVKRIEDRRIATLNCRREREKYLLKRNAAILIQATYRGYTKKRDYCMQKKAATKIQACVRMYQQRSQYMELCLVIYKLQKRVRAWQYGKEIRRYFLNLKQATIILQAQFRMIKARKCYLELQAASRKIQKLVRGFLVRKRFRHLKQATLVLQKRYRAKKLAKVYRRRYLIVRGATIALQAGVRGWRVRKEIEIQSCACVLIQAQYRMFRQRSDYLLMRRSAVIIQRRYRAWSLGKRTILQYHITKGAILTIQAWVRGWICRRLLQKYCNNIVTVQACIRQYLVRKNYIQLKQVVITLQRRYRAVKAGRSAKQEFHRVKTAVVTIQAAYRGWRVRQEVRQWHFAATRIQACFRRYLDRKSFLKLKQAVVVLQKFIKAYLMGQKDKAFYLSLKNSVITIQAAYRGWKLRSTLKQKRDGAITIQAFYRGHQERKRYIAKKRAIMILQTNIRAFLNGRRELEHYLVMKKAVLVIQSSWRGYQVRQRLKKEHHAAVIIQRCIRGSLARKDFQRRKRLFIRIQKLVTVVTIVQKLKKKILRKRQAATLVQAWFKGYLVRNKLQEHKASIIIQSYMKMFVARHKFLEIRAACVTLQKYVRGMRKREEFLQMYRAVIFIQQKFKAKLSGRAEYRKYHLLRNASIRVQACWRGYLVRKTLGRNRQAATKLQAAYRTYRARKQFLQLKKATILLQQRWKAKLQCRLHHQRFLQVRQSVVIIQSAYRGYVARRITKTVTSARIIQSVVRCVMVRKKFLLMRSSAVKLQSWYRMVLTRGKYQKKLRAIYQIQKYFRSWLLAKEVRKSYLEFRRSVVIIQACFRGRKYRKRFQVVRNHVVYIQASYRGQKQRQHFLLQRQAVIVIQRWFRGILENRTQKIRFERLRTNTVKLQAATRGWLVRRQVTRLKAAIKIQRWYQRALIRKRCLKTCQLVLLLQARARGWLQRQHFLRMKQQHEITVKLQAAARGFLARKHLDALYVARAVKVECFVTMVLHHLSAIRIQRFYRRILTFRLAKKQLNAVIIIQRWMRGCLQRLWFLRLRQNLILFQRTARSYLLKQGKAASIIQTQVRLWLVRRRLAKQHDSATVLQAAWRGHLQRCKLKSRQLKTIRDRLKTANANATEDKKLCNRTASALDFLLRCRNLSYILSALMHLDVVTRLSASCCEKIAEGSAVEILFQLIRSCNRSLPHMELIKYSTNILLNLAKYDKTVDSVWTVIGSLDTLLDLMRIYREKGEAIFSKVCTLLWIFFQDPEKASVMKSNKNVIDKIKSLHYLTCRRHKMEEERKITKARLSTTLSSSFLSSSVCSKSMVSSISVCIPHVIKQQPQIQPDWILGHKHMREFTDPVDAIVAVMNTLKNSKH</sequence>
<keyword evidence="9" id="KW-0175">Coiled coil</keyword>
<feature type="domain" description="Calponin-homology (CH)" evidence="13">
    <location>
        <begin position="1067"/>
        <end position="1215"/>
    </location>
</feature>
<evidence type="ECO:0000256" key="12">
    <source>
        <dbReference type="SAM" id="MobiDB-lite"/>
    </source>
</evidence>
<dbReference type="Gene3D" id="1.20.5.190">
    <property type="match status" value="25"/>
</dbReference>
<evidence type="ECO:0000313" key="15">
    <source>
        <dbReference type="RefSeq" id="XP_013789036.1"/>
    </source>
</evidence>
<evidence type="ECO:0000256" key="9">
    <source>
        <dbReference type="ARBA" id="ARBA00023054"/>
    </source>
</evidence>
<keyword evidence="7" id="KW-0498">Mitosis</keyword>
<evidence type="ECO:0000313" key="14">
    <source>
        <dbReference type="Proteomes" id="UP000694941"/>
    </source>
</evidence>
<dbReference type="SMART" id="SM00015">
    <property type="entry name" value="IQ"/>
    <property type="match status" value="52"/>
</dbReference>
<evidence type="ECO:0000256" key="11">
    <source>
        <dbReference type="ARBA" id="ARBA00023306"/>
    </source>
</evidence>
<organism evidence="14 15">
    <name type="scientific">Limulus polyphemus</name>
    <name type="common">Atlantic horseshoe crab</name>
    <dbReference type="NCBI Taxonomy" id="6850"/>
    <lineage>
        <taxon>Eukaryota</taxon>
        <taxon>Metazoa</taxon>
        <taxon>Ecdysozoa</taxon>
        <taxon>Arthropoda</taxon>
        <taxon>Chelicerata</taxon>
        <taxon>Merostomata</taxon>
        <taxon>Xiphosura</taxon>
        <taxon>Limulidae</taxon>
        <taxon>Limulus</taxon>
    </lineage>
</organism>
<keyword evidence="3" id="KW-0963">Cytoplasm</keyword>
<proteinExistence type="predicted"/>
<evidence type="ECO:0000256" key="7">
    <source>
        <dbReference type="ARBA" id="ARBA00022776"/>
    </source>
</evidence>
<dbReference type="PANTHER" id="PTHR22706:SF1">
    <property type="entry name" value="ASSEMBLY FACTOR FOR SPINDLE MICROTUBULES"/>
    <property type="match status" value="1"/>
</dbReference>
<dbReference type="CDD" id="cd21224">
    <property type="entry name" value="CH_ASPM_rpt2"/>
    <property type="match status" value="1"/>
</dbReference>
<evidence type="ECO:0000256" key="8">
    <source>
        <dbReference type="ARBA" id="ARBA00022860"/>
    </source>
</evidence>
<dbReference type="InterPro" id="IPR001715">
    <property type="entry name" value="CH_dom"/>
</dbReference>
<dbReference type="CDD" id="cd21223">
    <property type="entry name" value="CH_ASPM_rpt1"/>
    <property type="match status" value="1"/>
</dbReference>
<dbReference type="CDD" id="cd23767">
    <property type="entry name" value="IQCD"/>
    <property type="match status" value="1"/>
</dbReference>
<dbReference type="InterPro" id="IPR016024">
    <property type="entry name" value="ARM-type_fold"/>
</dbReference>
<dbReference type="PROSITE" id="PS50096">
    <property type="entry name" value="IQ"/>
    <property type="match status" value="36"/>
</dbReference>
<feature type="region of interest" description="Disordered" evidence="12">
    <location>
        <begin position="306"/>
        <end position="351"/>
    </location>
</feature>
<keyword evidence="4" id="KW-0597">Phosphoprotein</keyword>
<keyword evidence="14" id="KW-1185">Reference proteome</keyword>
<dbReference type="Pfam" id="PF00612">
    <property type="entry name" value="IQ"/>
    <property type="match status" value="38"/>
</dbReference>
<evidence type="ECO:0000256" key="10">
    <source>
        <dbReference type="ARBA" id="ARBA00023242"/>
    </source>
</evidence>
<comment type="subcellular location">
    <subcellularLocation>
        <location evidence="2">Cytoplasm</location>
    </subcellularLocation>
    <subcellularLocation>
        <location evidence="1">Nucleus</location>
    </subcellularLocation>
</comment>
<dbReference type="InterPro" id="IPR027417">
    <property type="entry name" value="P-loop_NTPase"/>
</dbReference>
<dbReference type="GeneID" id="106472910"/>
<feature type="compositionally biased region" description="Polar residues" evidence="12">
    <location>
        <begin position="311"/>
        <end position="322"/>
    </location>
</feature>
<dbReference type="SUPFAM" id="SSF47576">
    <property type="entry name" value="Calponin-homology domain, CH-domain"/>
    <property type="match status" value="1"/>
</dbReference>
<evidence type="ECO:0000259" key="13">
    <source>
        <dbReference type="PROSITE" id="PS50021"/>
    </source>
</evidence>
<accession>A0ABM1BUP9</accession>